<dbReference type="InterPro" id="IPR036388">
    <property type="entry name" value="WH-like_DNA-bd_sf"/>
</dbReference>
<dbReference type="Proteomes" id="UP000637578">
    <property type="component" value="Unassembled WGS sequence"/>
</dbReference>
<keyword evidence="6" id="KW-1185">Reference proteome</keyword>
<evidence type="ECO:0000313" key="5">
    <source>
        <dbReference type="EMBL" id="GGM63546.1"/>
    </source>
</evidence>
<evidence type="ECO:0000313" key="6">
    <source>
        <dbReference type="Proteomes" id="UP000637578"/>
    </source>
</evidence>
<dbReference type="PANTHER" id="PTHR38465:SF2">
    <property type="entry name" value="HTH-TYPE TRANSCRIPTIONAL REGULATOR MMPR5"/>
    <property type="match status" value="1"/>
</dbReference>
<dbReference type="AlphaFoldDB" id="A0A8J3CGQ3"/>
<dbReference type="Gene3D" id="1.10.287.160">
    <property type="entry name" value="HR1 repeat"/>
    <property type="match status" value="1"/>
</dbReference>
<dbReference type="InterPro" id="IPR036390">
    <property type="entry name" value="WH_DNA-bd_sf"/>
</dbReference>
<dbReference type="InterPro" id="IPR000835">
    <property type="entry name" value="HTH_MarR-typ"/>
</dbReference>
<name>A0A8J3CGQ3_9PSEU</name>
<dbReference type="Gene3D" id="1.10.10.10">
    <property type="entry name" value="Winged helix-like DNA-binding domain superfamily/Winged helix DNA-binding domain"/>
    <property type="match status" value="1"/>
</dbReference>
<sequence length="166" mass="18825">MTTAGRDDAAVSRFIERFASALVEAGIPRMPARVFTALMSSDSGRLTAAELAEQLRVSPAAISGAVRYLGQVNLVTREREPGSRRDHYQVHDNVWYEAILRRDQILHRWESILREGLTALGPATPAGVRVNVTLEFFEFLQRELPAVLARWREYQAERREHQASRP</sequence>
<keyword evidence="3" id="KW-0804">Transcription</keyword>
<accession>A0A8J3CGQ3</accession>
<keyword evidence="2" id="KW-0238">DNA-binding</keyword>
<dbReference type="EMBL" id="BMMK01000017">
    <property type="protein sequence ID" value="GGM63546.1"/>
    <property type="molecule type" value="Genomic_DNA"/>
</dbReference>
<dbReference type="SUPFAM" id="SSF46785">
    <property type="entry name" value="Winged helix' DNA-binding domain"/>
    <property type="match status" value="1"/>
</dbReference>
<gene>
    <name evidence="5" type="ORF">GCM10012275_37680</name>
</gene>
<dbReference type="GO" id="GO:0003677">
    <property type="term" value="F:DNA binding"/>
    <property type="evidence" value="ECO:0007669"/>
    <property type="project" value="UniProtKB-KW"/>
</dbReference>
<reference evidence="5" key="1">
    <citation type="journal article" date="2014" name="Int. J. Syst. Evol. Microbiol.">
        <title>Complete genome sequence of Corynebacterium casei LMG S-19264T (=DSM 44701T), isolated from a smear-ripened cheese.</title>
        <authorList>
            <consortium name="US DOE Joint Genome Institute (JGI-PGF)"/>
            <person name="Walter F."/>
            <person name="Albersmeier A."/>
            <person name="Kalinowski J."/>
            <person name="Ruckert C."/>
        </authorList>
    </citation>
    <scope>NUCLEOTIDE SEQUENCE</scope>
    <source>
        <strain evidence="5">CGMCC 4.5737</strain>
    </source>
</reference>
<dbReference type="PANTHER" id="PTHR38465">
    <property type="entry name" value="HTH-TYPE TRANSCRIPTIONAL REGULATOR MJ1563-RELATED"/>
    <property type="match status" value="1"/>
</dbReference>
<protein>
    <submittedName>
        <fullName evidence="5">MarR family transcriptional regulator</fullName>
    </submittedName>
</protein>
<evidence type="ECO:0000256" key="1">
    <source>
        <dbReference type="ARBA" id="ARBA00023015"/>
    </source>
</evidence>
<comment type="caution">
    <text evidence="5">The sequence shown here is derived from an EMBL/GenBank/DDBJ whole genome shotgun (WGS) entry which is preliminary data.</text>
</comment>
<dbReference type="GO" id="GO:0003700">
    <property type="term" value="F:DNA-binding transcription factor activity"/>
    <property type="evidence" value="ECO:0007669"/>
    <property type="project" value="InterPro"/>
</dbReference>
<organism evidence="5 6">
    <name type="scientific">Longimycelium tulufanense</name>
    <dbReference type="NCBI Taxonomy" id="907463"/>
    <lineage>
        <taxon>Bacteria</taxon>
        <taxon>Bacillati</taxon>
        <taxon>Actinomycetota</taxon>
        <taxon>Actinomycetes</taxon>
        <taxon>Pseudonocardiales</taxon>
        <taxon>Pseudonocardiaceae</taxon>
        <taxon>Longimycelium</taxon>
    </lineage>
</organism>
<dbReference type="Pfam" id="PF12802">
    <property type="entry name" value="MarR_2"/>
    <property type="match status" value="1"/>
</dbReference>
<evidence type="ECO:0000256" key="2">
    <source>
        <dbReference type="ARBA" id="ARBA00023125"/>
    </source>
</evidence>
<dbReference type="RefSeq" id="WP_229686510.1">
    <property type="nucleotide sequence ID" value="NZ_BMMK01000017.1"/>
</dbReference>
<keyword evidence="1" id="KW-0805">Transcription regulation</keyword>
<feature type="domain" description="HTH marR-type" evidence="4">
    <location>
        <begin position="26"/>
        <end position="85"/>
    </location>
</feature>
<evidence type="ECO:0000256" key="3">
    <source>
        <dbReference type="ARBA" id="ARBA00023163"/>
    </source>
</evidence>
<proteinExistence type="predicted"/>
<dbReference type="InterPro" id="IPR052362">
    <property type="entry name" value="HTH-GbsR_regulator"/>
</dbReference>
<evidence type="ECO:0000259" key="4">
    <source>
        <dbReference type="Pfam" id="PF12802"/>
    </source>
</evidence>
<reference evidence="5" key="2">
    <citation type="submission" date="2020-09" db="EMBL/GenBank/DDBJ databases">
        <authorList>
            <person name="Sun Q."/>
            <person name="Zhou Y."/>
        </authorList>
    </citation>
    <scope>NUCLEOTIDE SEQUENCE</scope>
    <source>
        <strain evidence="5">CGMCC 4.5737</strain>
    </source>
</reference>